<dbReference type="InterPro" id="IPR037185">
    <property type="entry name" value="EmrE-like"/>
</dbReference>
<reference evidence="8" key="1">
    <citation type="submission" date="2020-01" db="EMBL/GenBank/DDBJ databases">
        <title>Sphingomonas sp. strain CSW-10.</title>
        <authorList>
            <person name="Chen W.-M."/>
        </authorList>
    </citation>
    <scope>NUCLEOTIDE SEQUENCE [LARGE SCALE GENOMIC DNA]</scope>
    <source>
        <strain evidence="8">CCP-1</strain>
    </source>
</reference>
<keyword evidence="2 5" id="KW-0812">Transmembrane</keyword>
<evidence type="ECO:0000256" key="3">
    <source>
        <dbReference type="ARBA" id="ARBA00022989"/>
    </source>
</evidence>
<evidence type="ECO:0000256" key="6">
    <source>
        <dbReference type="SAM" id="MobiDB-lite"/>
    </source>
</evidence>
<keyword evidence="8" id="KW-1185">Reference proteome</keyword>
<proteinExistence type="inferred from homology"/>
<sequence>MRGRQDCRLPGDRGAGRPFPLLHRPPPSGERGRSVTAPGTLAIYAGAALAEIAGCFAVWAWMRQGASAIWLVPGVASLAAFAWLLALAPSDFAGRAYAAYGGVYIAASLLWLWMVEKQRPDAWDLTGGAICLFGAAVILFGPRAMGS</sequence>
<protein>
    <submittedName>
        <fullName evidence="7">YnfA family protein</fullName>
    </submittedName>
</protein>
<evidence type="ECO:0000256" key="2">
    <source>
        <dbReference type="ARBA" id="ARBA00022692"/>
    </source>
</evidence>
<gene>
    <name evidence="7" type="ORF">GU920_17540</name>
</gene>
<comment type="subcellular location">
    <subcellularLocation>
        <location evidence="5">Cell membrane</location>
        <topology evidence="5">Multi-pass membrane protein</topology>
    </subcellularLocation>
</comment>
<dbReference type="EMBL" id="JAAATW010000005">
    <property type="protein sequence ID" value="NBE09353.1"/>
    <property type="molecule type" value="Genomic_DNA"/>
</dbReference>
<dbReference type="PANTHER" id="PTHR36116">
    <property type="entry name" value="UPF0060 MEMBRANE PROTEIN YNFA"/>
    <property type="match status" value="1"/>
</dbReference>
<accession>A0ABW9Y9Z1</accession>
<dbReference type="PANTHER" id="PTHR36116:SF1">
    <property type="entry name" value="UPF0060 MEMBRANE PROTEIN YNFA"/>
    <property type="match status" value="1"/>
</dbReference>
<dbReference type="NCBIfam" id="NF002586">
    <property type="entry name" value="PRK02237.1"/>
    <property type="match status" value="1"/>
</dbReference>
<dbReference type="InterPro" id="IPR003844">
    <property type="entry name" value="UPF0060"/>
</dbReference>
<dbReference type="HAMAP" id="MF_00010">
    <property type="entry name" value="UPF0060"/>
    <property type="match status" value="1"/>
</dbReference>
<evidence type="ECO:0000256" key="4">
    <source>
        <dbReference type="ARBA" id="ARBA00023136"/>
    </source>
</evidence>
<organism evidence="7 8">
    <name type="scientific">Paragemmobacter ruber</name>
    <dbReference type="NCBI Taxonomy" id="1985673"/>
    <lineage>
        <taxon>Bacteria</taxon>
        <taxon>Pseudomonadati</taxon>
        <taxon>Pseudomonadota</taxon>
        <taxon>Alphaproteobacteria</taxon>
        <taxon>Rhodobacterales</taxon>
        <taxon>Paracoccaceae</taxon>
        <taxon>Paragemmobacter</taxon>
    </lineage>
</organism>
<feature type="transmembrane region" description="Helical" evidence="5">
    <location>
        <begin position="68"/>
        <end position="88"/>
    </location>
</feature>
<feature type="compositionally biased region" description="Basic and acidic residues" evidence="6">
    <location>
        <begin position="1"/>
        <end position="15"/>
    </location>
</feature>
<feature type="transmembrane region" description="Helical" evidence="5">
    <location>
        <begin position="41"/>
        <end position="62"/>
    </location>
</feature>
<dbReference type="SUPFAM" id="SSF103481">
    <property type="entry name" value="Multidrug resistance efflux transporter EmrE"/>
    <property type="match status" value="1"/>
</dbReference>
<evidence type="ECO:0000256" key="1">
    <source>
        <dbReference type="ARBA" id="ARBA00022475"/>
    </source>
</evidence>
<keyword evidence="4 5" id="KW-0472">Membrane</keyword>
<comment type="caution">
    <text evidence="7">The sequence shown here is derived from an EMBL/GenBank/DDBJ whole genome shotgun (WGS) entry which is preliminary data.</text>
</comment>
<name>A0ABW9Y9Z1_9RHOB</name>
<dbReference type="Proteomes" id="UP001517376">
    <property type="component" value="Unassembled WGS sequence"/>
</dbReference>
<evidence type="ECO:0000256" key="5">
    <source>
        <dbReference type="HAMAP-Rule" id="MF_00010"/>
    </source>
</evidence>
<evidence type="ECO:0000313" key="7">
    <source>
        <dbReference type="EMBL" id="NBE09353.1"/>
    </source>
</evidence>
<dbReference type="Pfam" id="PF02694">
    <property type="entry name" value="UPF0060"/>
    <property type="match status" value="1"/>
</dbReference>
<keyword evidence="3 5" id="KW-1133">Transmembrane helix</keyword>
<feature type="transmembrane region" description="Helical" evidence="5">
    <location>
        <begin position="97"/>
        <end position="114"/>
    </location>
</feature>
<feature type="transmembrane region" description="Helical" evidence="5">
    <location>
        <begin position="126"/>
        <end position="145"/>
    </location>
</feature>
<keyword evidence="1 5" id="KW-1003">Cell membrane</keyword>
<evidence type="ECO:0000313" key="8">
    <source>
        <dbReference type="Proteomes" id="UP001517376"/>
    </source>
</evidence>
<comment type="similarity">
    <text evidence="5">Belongs to the UPF0060 family.</text>
</comment>
<feature type="region of interest" description="Disordered" evidence="6">
    <location>
        <begin position="1"/>
        <end position="34"/>
    </location>
</feature>